<keyword evidence="2" id="KW-1185">Reference proteome</keyword>
<evidence type="ECO:0000313" key="1">
    <source>
        <dbReference type="EMBL" id="WAQ97950.1"/>
    </source>
</evidence>
<dbReference type="PANTHER" id="PTHR10760">
    <property type="entry name" value="TORSIN"/>
    <property type="match status" value="1"/>
</dbReference>
<dbReference type="Proteomes" id="UP001164746">
    <property type="component" value="Chromosome 3"/>
</dbReference>
<reference evidence="1" key="1">
    <citation type="submission" date="2022-11" db="EMBL/GenBank/DDBJ databases">
        <title>Centuries of genome instability and evolution in soft-shell clam transmissible cancer (bioRxiv).</title>
        <authorList>
            <person name="Hart S.F.M."/>
            <person name="Yonemitsu M.A."/>
            <person name="Giersch R.M."/>
            <person name="Beal B.F."/>
            <person name="Arriagada G."/>
            <person name="Davis B.W."/>
            <person name="Ostrander E.A."/>
            <person name="Goff S.P."/>
            <person name="Metzger M.J."/>
        </authorList>
    </citation>
    <scope>NUCLEOTIDE SEQUENCE</scope>
    <source>
        <strain evidence="1">MELC-2E11</strain>
        <tissue evidence="1">Siphon/mantle</tissue>
    </source>
</reference>
<proteinExistence type="predicted"/>
<name>A0ABY7DMN0_MYAAR</name>
<sequence>MDVFQHAIKQHIVATVRACPESLVIFDKMDKMPSGIMDVVKPFLEYNQPVEGTNYRHSVFLCLRLVNVHSHAACVYLLWNSVCLYM</sequence>
<dbReference type="PANTHER" id="PTHR10760:SF2">
    <property type="entry name" value="LD13476P-RELATED"/>
    <property type="match status" value="1"/>
</dbReference>
<protein>
    <submittedName>
        <fullName evidence="1">TOR1B-like protein</fullName>
    </submittedName>
</protein>
<dbReference type="EMBL" id="CP111014">
    <property type="protein sequence ID" value="WAQ97950.1"/>
    <property type="molecule type" value="Genomic_DNA"/>
</dbReference>
<dbReference type="InterPro" id="IPR010448">
    <property type="entry name" value="Torsin"/>
</dbReference>
<organism evidence="1 2">
    <name type="scientific">Mya arenaria</name>
    <name type="common">Soft-shell clam</name>
    <dbReference type="NCBI Taxonomy" id="6604"/>
    <lineage>
        <taxon>Eukaryota</taxon>
        <taxon>Metazoa</taxon>
        <taxon>Spiralia</taxon>
        <taxon>Lophotrochozoa</taxon>
        <taxon>Mollusca</taxon>
        <taxon>Bivalvia</taxon>
        <taxon>Autobranchia</taxon>
        <taxon>Heteroconchia</taxon>
        <taxon>Euheterodonta</taxon>
        <taxon>Imparidentia</taxon>
        <taxon>Neoheterodontei</taxon>
        <taxon>Myida</taxon>
        <taxon>Myoidea</taxon>
        <taxon>Myidae</taxon>
        <taxon>Mya</taxon>
    </lineage>
</organism>
<evidence type="ECO:0000313" key="2">
    <source>
        <dbReference type="Proteomes" id="UP001164746"/>
    </source>
</evidence>
<gene>
    <name evidence="1" type="ORF">MAR_022323</name>
</gene>
<accession>A0ABY7DMN0</accession>